<proteinExistence type="predicted"/>
<sequence length="467" mass="53249">MPTRGPFASKKVIALFSLAAGYYIGCQHALIGSLSQSSSSSIDFLSPQLLSPKSLVAPKDLVTSKKELTKDPKTVQLHPQIQLSEDTELFKKTVYPLVRKLLDTKEEVKRCPSADVKPYLDILKNVDENHSYYEDESNYQSCPVVFLFYFEGGTRMVETFFDYYANIKTKRCINFIVNIRYKDDEEANASIKKNGYKVVGAHYPKQDKTISMSLYDMQKEHGDDVLVSVNDLDHLLVWFDTDGKPHRYSSYSDMVMLYAYELLSTEGCSNQNVHEKYVVPCTCLMENNDKYISTIKDGVVWSEYGKTNRFHPTANFYLDRKLETKEEKRDSGYAYSIGTVFANLRAYEGDMITHHKIGWRTKKIFSRAQMCGVIHARSDNMIQTLAKYHHFLMAMDQNVFREKSAPISGAMGCSLAGTHDIIANEATCRQVKEFSNILSIGHQKRACLNAGYSEEHCMIDMSCCLTY</sequence>
<keyword evidence="1" id="KW-0812">Transmembrane</keyword>
<organism evidence="2">
    <name type="scientific">Ditylum brightwellii</name>
    <dbReference type="NCBI Taxonomy" id="49249"/>
    <lineage>
        <taxon>Eukaryota</taxon>
        <taxon>Sar</taxon>
        <taxon>Stramenopiles</taxon>
        <taxon>Ochrophyta</taxon>
        <taxon>Bacillariophyta</taxon>
        <taxon>Mediophyceae</taxon>
        <taxon>Lithodesmiophycidae</taxon>
        <taxon>Lithodesmiales</taxon>
        <taxon>Lithodesmiaceae</taxon>
        <taxon>Ditylum</taxon>
    </lineage>
</organism>
<feature type="transmembrane region" description="Helical" evidence="1">
    <location>
        <begin position="12"/>
        <end position="31"/>
    </location>
</feature>
<keyword evidence="1" id="KW-1133">Transmembrane helix</keyword>
<keyword evidence="1" id="KW-0472">Membrane</keyword>
<dbReference type="AlphaFoldDB" id="A0A6V2F560"/>
<name>A0A6V2F560_9STRA</name>
<accession>A0A6V2F560</accession>
<evidence type="ECO:0000256" key="1">
    <source>
        <dbReference type="SAM" id="Phobius"/>
    </source>
</evidence>
<protein>
    <submittedName>
        <fullName evidence="2">Uncharacterized protein</fullName>
    </submittedName>
</protein>
<evidence type="ECO:0000313" key="2">
    <source>
        <dbReference type="EMBL" id="CAE4607034.1"/>
    </source>
</evidence>
<dbReference type="EMBL" id="HBNS01018598">
    <property type="protein sequence ID" value="CAE4607034.1"/>
    <property type="molecule type" value="Transcribed_RNA"/>
</dbReference>
<gene>
    <name evidence="2" type="ORF">DBRI00130_LOCUS14829</name>
</gene>
<reference evidence="2" key="1">
    <citation type="submission" date="2021-01" db="EMBL/GenBank/DDBJ databases">
        <authorList>
            <person name="Corre E."/>
            <person name="Pelletier E."/>
            <person name="Niang G."/>
            <person name="Scheremetjew M."/>
            <person name="Finn R."/>
            <person name="Kale V."/>
            <person name="Holt S."/>
            <person name="Cochrane G."/>
            <person name="Meng A."/>
            <person name="Brown T."/>
            <person name="Cohen L."/>
        </authorList>
    </citation>
    <scope>NUCLEOTIDE SEQUENCE</scope>
    <source>
        <strain evidence="2">GSO104</strain>
    </source>
</reference>